<feature type="transmembrane region" description="Helical" evidence="2">
    <location>
        <begin position="112"/>
        <end position="133"/>
    </location>
</feature>
<dbReference type="Pfam" id="PF01569">
    <property type="entry name" value="PAP2"/>
    <property type="match status" value="1"/>
</dbReference>
<dbReference type="InterPro" id="IPR000326">
    <property type="entry name" value="PAP2/HPO"/>
</dbReference>
<dbReference type="EMBL" id="CAJVCH010095682">
    <property type="protein sequence ID" value="CAG7723108.1"/>
    <property type="molecule type" value="Genomic_DNA"/>
</dbReference>
<dbReference type="Proteomes" id="UP000708208">
    <property type="component" value="Unassembled WGS sequence"/>
</dbReference>
<dbReference type="PANTHER" id="PTHR10165">
    <property type="entry name" value="LIPID PHOSPHATE PHOSPHATASE"/>
    <property type="match status" value="1"/>
</dbReference>
<dbReference type="PANTHER" id="PTHR10165:SF197">
    <property type="entry name" value="FI04477P-RELATED"/>
    <property type="match status" value="1"/>
</dbReference>
<feature type="compositionally biased region" description="Basic and acidic residues" evidence="1">
    <location>
        <begin position="323"/>
        <end position="336"/>
    </location>
</feature>
<name>A0A8J2NY14_9HEXA</name>
<keyword evidence="2" id="KW-0812">Transmembrane</keyword>
<feature type="transmembrane region" description="Helical" evidence="2">
    <location>
        <begin position="260"/>
        <end position="279"/>
    </location>
</feature>
<dbReference type="CDD" id="cd03384">
    <property type="entry name" value="PAP2_wunen"/>
    <property type="match status" value="1"/>
</dbReference>
<dbReference type="GO" id="GO:0046839">
    <property type="term" value="P:phospholipid dephosphorylation"/>
    <property type="evidence" value="ECO:0007669"/>
    <property type="project" value="TreeGrafter"/>
</dbReference>
<evidence type="ECO:0000259" key="3">
    <source>
        <dbReference type="SMART" id="SM00014"/>
    </source>
</evidence>
<proteinExistence type="predicted"/>
<dbReference type="GO" id="GO:0006644">
    <property type="term" value="P:phospholipid metabolic process"/>
    <property type="evidence" value="ECO:0007669"/>
    <property type="project" value="InterPro"/>
</dbReference>
<evidence type="ECO:0000313" key="5">
    <source>
        <dbReference type="Proteomes" id="UP000708208"/>
    </source>
</evidence>
<dbReference type="GO" id="GO:0008195">
    <property type="term" value="F:phosphatidate phosphatase activity"/>
    <property type="evidence" value="ECO:0007669"/>
    <property type="project" value="TreeGrafter"/>
</dbReference>
<keyword evidence="2" id="KW-1133">Transmembrane helix</keyword>
<organism evidence="4 5">
    <name type="scientific">Allacma fusca</name>
    <dbReference type="NCBI Taxonomy" id="39272"/>
    <lineage>
        <taxon>Eukaryota</taxon>
        <taxon>Metazoa</taxon>
        <taxon>Ecdysozoa</taxon>
        <taxon>Arthropoda</taxon>
        <taxon>Hexapoda</taxon>
        <taxon>Collembola</taxon>
        <taxon>Symphypleona</taxon>
        <taxon>Sminthuridae</taxon>
        <taxon>Allacma</taxon>
    </lineage>
</organism>
<sequence>MRKILRSGVKDEMNENSAEKIPIRAGSLTLKFLGMLPSSFEIFVQSLAAGIGDMTNSSGVTWRTFLGDFLILGIGGLILLIFAFAVTPTRRGFFCEDESIRYPFKGSTVPNWLLYIYGFSIPITVILITEFLVNWRVRASGMFLCRPAPVWIISIYRSLVDFLFGCVCSQVITDIGKYSIGRLRPNFISVCKPDLDLQSCFQYGNTYLTNYVCTKGNNDAAESRVSFPSGHTSFSAFAMLYIAIFVQVKVQVGRNATLRLFKHGFQLAVILLSYFTGLSRVMDNKHHWSDVLAGALIGSITAAIIARYVSGLLEERYRFKRQKPSDDSMDSKRGHQLDINPDIEATAPTEIPARQHSVTFTKQSSLTK</sequence>
<feature type="region of interest" description="Disordered" evidence="1">
    <location>
        <begin position="323"/>
        <end position="350"/>
    </location>
</feature>
<dbReference type="GO" id="GO:0005886">
    <property type="term" value="C:plasma membrane"/>
    <property type="evidence" value="ECO:0007669"/>
    <property type="project" value="TreeGrafter"/>
</dbReference>
<feature type="transmembrane region" description="Helical" evidence="2">
    <location>
        <begin position="291"/>
        <end position="313"/>
    </location>
</feature>
<evidence type="ECO:0000313" key="4">
    <source>
        <dbReference type="EMBL" id="CAG7723108.1"/>
    </source>
</evidence>
<evidence type="ECO:0000256" key="1">
    <source>
        <dbReference type="SAM" id="MobiDB-lite"/>
    </source>
</evidence>
<gene>
    <name evidence="4" type="ORF">AFUS01_LOCUS12212</name>
</gene>
<dbReference type="GO" id="GO:0007165">
    <property type="term" value="P:signal transduction"/>
    <property type="evidence" value="ECO:0007669"/>
    <property type="project" value="TreeGrafter"/>
</dbReference>
<comment type="caution">
    <text evidence="4">The sequence shown here is derived from an EMBL/GenBank/DDBJ whole genome shotgun (WGS) entry which is preliminary data.</text>
</comment>
<keyword evidence="2" id="KW-0472">Membrane</keyword>
<feature type="transmembrane region" description="Helical" evidence="2">
    <location>
        <begin position="65"/>
        <end position="86"/>
    </location>
</feature>
<dbReference type="AlphaFoldDB" id="A0A8J2NY14"/>
<dbReference type="OrthoDB" id="8907274at2759"/>
<dbReference type="SMART" id="SM00014">
    <property type="entry name" value="acidPPc"/>
    <property type="match status" value="1"/>
</dbReference>
<protein>
    <recommendedName>
        <fullName evidence="3">Phosphatidic acid phosphatase type 2/haloperoxidase domain-containing protein</fullName>
    </recommendedName>
</protein>
<accession>A0A8J2NY14</accession>
<evidence type="ECO:0000256" key="2">
    <source>
        <dbReference type="SAM" id="Phobius"/>
    </source>
</evidence>
<dbReference type="InterPro" id="IPR043216">
    <property type="entry name" value="PAP-like"/>
</dbReference>
<reference evidence="4" key="1">
    <citation type="submission" date="2021-06" db="EMBL/GenBank/DDBJ databases">
        <authorList>
            <person name="Hodson N. C."/>
            <person name="Mongue J. A."/>
            <person name="Jaron S. K."/>
        </authorList>
    </citation>
    <scope>NUCLEOTIDE SEQUENCE</scope>
</reference>
<feature type="domain" description="Phosphatidic acid phosphatase type 2/haloperoxidase" evidence="3">
    <location>
        <begin position="159"/>
        <end position="306"/>
    </location>
</feature>
<keyword evidence="5" id="KW-1185">Reference proteome</keyword>